<evidence type="ECO:0000259" key="2">
    <source>
        <dbReference type="Pfam" id="PF13399"/>
    </source>
</evidence>
<reference evidence="3" key="1">
    <citation type="submission" date="2020-04" db="EMBL/GenBank/DDBJ databases">
        <authorList>
            <person name="Zhang T."/>
        </authorList>
    </citation>
    <scope>NUCLEOTIDE SEQUENCE</scope>
    <source>
        <strain evidence="3">HKST-UBA03</strain>
    </source>
</reference>
<dbReference type="Gene3D" id="3.30.70.2390">
    <property type="match status" value="1"/>
</dbReference>
<keyword evidence="1" id="KW-1133">Transmembrane helix</keyword>
<protein>
    <submittedName>
        <fullName evidence="3">LytR C-terminal domain-containing protein</fullName>
    </submittedName>
</protein>
<comment type="caution">
    <text evidence="3">The sequence shown here is derived from an EMBL/GenBank/DDBJ whole genome shotgun (WGS) entry which is preliminary data.</text>
</comment>
<name>A0A955LKA1_UNCKA</name>
<proteinExistence type="predicted"/>
<evidence type="ECO:0000256" key="1">
    <source>
        <dbReference type="SAM" id="Phobius"/>
    </source>
</evidence>
<dbReference type="AlphaFoldDB" id="A0A955LKA1"/>
<feature type="domain" description="LytR/CpsA/Psr regulator C-terminal" evidence="2">
    <location>
        <begin position="180"/>
        <end position="268"/>
    </location>
</feature>
<dbReference type="Pfam" id="PF13399">
    <property type="entry name" value="LytR_C"/>
    <property type="match status" value="1"/>
</dbReference>
<accession>A0A955LKA1</accession>
<evidence type="ECO:0000313" key="3">
    <source>
        <dbReference type="EMBL" id="MCA9392090.1"/>
    </source>
</evidence>
<evidence type="ECO:0000313" key="4">
    <source>
        <dbReference type="Proteomes" id="UP000751518"/>
    </source>
</evidence>
<sequence>MASWKANPKNGRKDKKRKKLRLIILGGVLIGLIIVVVRLIMWLYAIPQTHPDINIDKLAGWKNGQVNLYVYPDFFIGIDMEQGEIKYFRTEDAVDPSNALVEAKKLGVLVDGYIIFRSDLNDIDDFVSRVDKSVWGGESVYTNITRKDMFKLWSFVRGSNILQPQNKTALPETSILLERYNVVVNNATNVSGLASDASRWIENIGAVVVDTGNYKQTLQSTKINVYLPEKTQSRTVERLEEIFGVNVDYLGVSDEKPYDIEVAVGEDFTR</sequence>
<keyword evidence="1" id="KW-0472">Membrane</keyword>
<dbReference type="Proteomes" id="UP000751518">
    <property type="component" value="Unassembled WGS sequence"/>
</dbReference>
<keyword evidence="1" id="KW-0812">Transmembrane</keyword>
<reference evidence="3" key="2">
    <citation type="journal article" date="2021" name="Microbiome">
        <title>Successional dynamics and alternative stable states in a saline activated sludge microbial community over 9 years.</title>
        <authorList>
            <person name="Wang Y."/>
            <person name="Ye J."/>
            <person name="Ju F."/>
            <person name="Liu L."/>
            <person name="Boyd J.A."/>
            <person name="Deng Y."/>
            <person name="Parks D.H."/>
            <person name="Jiang X."/>
            <person name="Yin X."/>
            <person name="Woodcroft B.J."/>
            <person name="Tyson G.W."/>
            <person name="Hugenholtz P."/>
            <person name="Polz M.F."/>
            <person name="Zhang T."/>
        </authorList>
    </citation>
    <scope>NUCLEOTIDE SEQUENCE</scope>
    <source>
        <strain evidence="3">HKST-UBA03</strain>
    </source>
</reference>
<dbReference type="EMBL" id="JAGQKZ010000019">
    <property type="protein sequence ID" value="MCA9392090.1"/>
    <property type="molecule type" value="Genomic_DNA"/>
</dbReference>
<organism evidence="3 4">
    <name type="scientific">candidate division WWE3 bacterium</name>
    <dbReference type="NCBI Taxonomy" id="2053526"/>
    <lineage>
        <taxon>Bacteria</taxon>
        <taxon>Katanobacteria</taxon>
    </lineage>
</organism>
<dbReference type="InterPro" id="IPR027381">
    <property type="entry name" value="LytR/CpsA/Psr_C"/>
</dbReference>
<gene>
    <name evidence="3" type="ORF">KC614_02705</name>
</gene>
<feature type="transmembrane region" description="Helical" evidence="1">
    <location>
        <begin position="20"/>
        <end position="45"/>
    </location>
</feature>